<reference evidence="5 7" key="1">
    <citation type="submission" date="2016-10" db="EMBL/GenBank/DDBJ databases">
        <authorList>
            <person name="Varghese N."/>
            <person name="Submissions S."/>
        </authorList>
    </citation>
    <scope>NUCLEOTIDE SEQUENCE [LARGE SCALE GENOMIC DNA]</scope>
    <source>
        <strain evidence="5 7">CGMCC 1.7012</strain>
    </source>
</reference>
<dbReference type="Gene3D" id="3.30.1330.120">
    <property type="entry name" value="2-methylcitrate dehydratase PrpD"/>
    <property type="match status" value="1"/>
</dbReference>
<dbReference type="InterPro" id="IPR005656">
    <property type="entry name" value="MmgE_PrpD"/>
</dbReference>
<dbReference type="InterPro" id="IPR042183">
    <property type="entry name" value="MmgE/PrpD_sf_1"/>
</dbReference>
<dbReference type="KEGG" id="kor:AWR26_05220"/>
<dbReference type="Proteomes" id="UP000078227">
    <property type="component" value="Chromosome"/>
</dbReference>
<feature type="domain" description="MmgE/PrpD N-terminal" evidence="2">
    <location>
        <begin position="6"/>
        <end position="225"/>
    </location>
</feature>
<evidence type="ECO:0000259" key="3">
    <source>
        <dbReference type="Pfam" id="PF19305"/>
    </source>
</evidence>
<evidence type="ECO:0000256" key="1">
    <source>
        <dbReference type="ARBA" id="ARBA00006174"/>
    </source>
</evidence>
<evidence type="ECO:0000313" key="4">
    <source>
        <dbReference type="EMBL" id="ANI81581.1"/>
    </source>
</evidence>
<evidence type="ECO:0000313" key="6">
    <source>
        <dbReference type="Proteomes" id="UP000078227"/>
    </source>
</evidence>
<proteinExistence type="inferred from homology"/>
<evidence type="ECO:0000313" key="5">
    <source>
        <dbReference type="EMBL" id="SFC79809.1"/>
    </source>
</evidence>
<dbReference type="AlphaFoldDB" id="A0AA94KRB7"/>
<dbReference type="SUPFAM" id="SSF103378">
    <property type="entry name" value="2-methylcitrate dehydratase PrpD"/>
    <property type="match status" value="1"/>
</dbReference>
<dbReference type="Pfam" id="PF19305">
    <property type="entry name" value="MmgE_PrpD_C"/>
    <property type="match status" value="1"/>
</dbReference>
<dbReference type="Pfam" id="PF03972">
    <property type="entry name" value="MmgE_PrpD_N"/>
    <property type="match status" value="1"/>
</dbReference>
<protein>
    <submittedName>
        <fullName evidence="5">2-methylcitrate dehydratase PrpD</fullName>
    </submittedName>
    <submittedName>
        <fullName evidence="4">MmgE/PrpD family protein</fullName>
    </submittedName>
</protein>
<dbReference type="InterPro" id="IPR042188">
    <property type="entry name" value="MmgE/PrpD_sf_2"/>
</dbReference>
<gene>
    <name evidence="4" type="ORF">AWR26_05220</name>
    <name evidence="5" type="ORF">SAMN05216286_3265</name>
</gene>
<dbReference type="GO" id="GO:0016829">
    <property type="term" value="F:lyase activity"/>
    <property type="evidence" value="ECO:0007669"/>
    <property type="project" value="InterPro"/>
</dbReference>
<accession>A0AA94KRB7</accession>
<feature type="domain" description="MmgE/PrpD C-terminal" evidence="3">
    <location>
        <begin position="250"/>
        <end position="408"/>
    </location>
</feature>
<comment type="similarity">
    <text evidence="1">Belongs to the PrpD family.</text>
</comment>
<reference evidence="4 6" key="2">
    <citation type="submission" date="2021-03" db="EMBL/GenBank/DDBJ databases">
        <authorList>
            <person name="Li Y."/>
            <person name="Li S."/>
            <person name="Chen M."/>
            <person name="Peng G."/>
            <person name="Tan Z."/>
            <person name="An Q."/>
        </authorList>
    </citation>
    <scope>NUCLEOTIDE SEQUENCE [LARGE SCALE GENOMIC DNA]</scope>
    <source>
        <strain evidence="4 6">Ola 51</strain>
    </source>
</reference>
<evidence type="ECO:0000259" key="2">
    <source>
        <dbReference type="Pfam" id="PF03972"/>
    </source>
</evidence>
<sequence>MTLIETLARWCAAPQPFSERAKTLAREAITDTLACMVAGQNDFSTRAVSEAWRDSPRSAAQAALVNATAAHAIDYDDNFTPGMSHASAVLLPALLPVALAQNSSGAELIAAYLVGLQAQAFIGEATGYGHYTAGWHGTSTIGCIGSAAGVAALMGQDAPGIARTLSIAVSMASGVKGQFGTPLKPFHAGMAARNAVEAATLARTGMHGRLDIFECPQGFAELYAGTLSQPGWLNDRQHVIERVGVMPKKHPCCGSTHRILDAIADLQAQQLFHADEVEQVHCQVGIANWRNLAYPQPADEMQARFSMPYCVAVMLEKGALSVSDFTPQAVAAQSDAQKLARITMSHWTAEQENENAALPHTLTVTLKDGRTLRHSRWQAKGVLEEPFSEAERQAKFLDCCAYLPAAQALYQQLADLEQTRDIGFLRRMMVTSRPSLPGDA</sequence>
<dbReference type="InterPro" id="IPR036148">
    <property type="entry name" value="MmgE/PrpD_sf"/>
</dbReference>
<dbReference type="PANTHER" id="PTHR16943:SF8">
    <property type="entry name" value="2-METHYLCITRATE DEHYDRATASE"/>
    <property type="match status" value="1"/>
</dbReference>
<dbReference type="InterPro" id="IPR045337">
    <property type="entry name" value="MmgE_PrpD_C"/>
</dbReference>
<name>A0AA94KRB7_9ENTR</name>
<dbReference type="Proteomes" id="UP000182314">
    <property type="component" value="Unassembled WGS sequence"/>
</dbReference>
<dbReference type="Gene3D" id="1.10.4100.10">
    <property type="entry name" value="2-methylcitrate dehydratase PrpD"/>
    <property type="match status" value="1"/>
</dbReference>
<dbReference type="InterPro" id="IPR045336">
    <property type="entry name" value="MmgE_PrpD_N"/>
</dbReference>
<dbReference type="EMBL" id="FOKO01000004">
    <property type="protein sequence ID" value="SFC79809.1"/>
    <property type="molecule type" value="Genomic_DNA"/>
</dbReference>
<dbReference type="EMBL" id="CP014007">
    <property type="protein sequence ID" value="ANI81581.1"/>
    <property type="molecule type" value="Genomic_DNA"/>
</dbReference>
<organism evidence="5 7">
    <name type="scientific">Kosakonia oryzae</name>
    <dbReference type="NCBI Taxonomy" id="497725"/>
    <lineage>
        <taxon>Bacteria</taxon>
        <taxon>Pseudomonadati</taxon>
        <taxon>Pseudomonadota</taxon>
        <taxon>Gammaproteobacteria</taxon>
        <taxon>Enterobacterales</taxon>
        <taxon>Enterobacteriaceae</taxon>
        <taxon>Kosakonia</taxon>
    </lineage>
</organism>
<evidence type="ECO:0000313" key="7">
    <source>
        <dbReference type="Proteomes" id="UP000182314"/>
    </source>
</evidence>
<keyword evidence="6" id="KW-1185">Reference proteome</keyword>
<dbReference type="RefSeq" id="WP_064564123.1">
    <property type="nucleotide sequence ID" value="NZ_CP014007.2"/>
</dbReference>
<dbReference type="PANTHER" id="PTHR16943">
    <property type="entry name" value="2-METHYLCITRATE DEHYDRATASE-RELATED"/>
    <property type="match status" value="1"/>
</dbReference>